<feature type="region of interest" description="Disordered" evidence="1">
    <location>
        <begin position="192"/>
        <end position="216"/>
    </location>
</feature>
<gene>
    <name evidence="4" type="ORF">GII31_09525</name>
</gene>
<name>A0ABX6IND5_9ACTN</name>
<dbReference type="InterPro" id="IPR042099">
    <property type="entry name" value="ANL_N_sf"/>
</dbReference>
<dbReference type="EMBL" id="CP045809">
    <property type="protein sequence ID" value="QHN37463.1"/>
    <property type="molecule type" value="Genomic_DNA"/>
</dbReference>
<dbReference type="Pfam" id="PF13193">
    <property type="entry name" value="AMP-binding_C"/>
    <property type="match status" value="1"/>
</dbReference>
<dbReference type="PROSITE" id="PS00455">
    <property type="entry name" value="AMP_BINDING"/>
    <property type="match status" value="1"/>
</dbReference>
<evidence type="ECO:0000256" key="1">
    <source>
        <dbReference type="SAM" id="MobiDB-lite"/>
    </source>
</evidence>
<dbReference type="Pfam" id="PF00501">
    <property type="entry name" value="AMP-binding"/>
    <property type="match status" value="1"/>
</dbReference>
<dbReference type="Gene3D" id="3.30.300.30">
    <property type="match status" value="1"/>
</dbReference>
<feature type="compositionally biased region" description="Polar residues" evidence="1">
    <location>
        <begin position="202"/>
        <end position="213"/>
    </location>
</feature>
<reference evidence="4" key="1">
    <citation type="journal article" date="2021" name="Nat. Microbiol.">
        <title>Cocultivation of an ultrasmall environmental parasitic bacterium with lytic ability against bacteria associated with wastewater foams.</title>
        <authorList>
            <person name="Batinovic S."/>
            <person name="Rose J.J.A."/>
            <person name="Ratcliffe J."/>
            <person name="Seviour R.J."/>
            <person name="Petrovski S."/>
        </authorList>
    </citation>
    <scope>NUCLEOTIDE SEQUENCE</scope>
    <source>
        <strain evidence="4">CON9</strain>
    </source>
</reference>
<feature type="domain" description="AMP-dependent synthetase/ligase" evidence="2">
    <location>
        <begin position="31"/>
        <end position="416"/>
    </location>
</feature>
<dbReference type="InterPro" id="IPR050237">
    <property type="entry name" value="ATP-dep_AMP-bd_enzyme"/>
</dbReference>
<dbReference type="PANTHER" id="PTHR43767">
    <property type="entry name" value="LONG-CHAIN-FATTY-ACID--COA LIGASE"/>
    <property type="match status" value="1"/>
</dbReference>
<proteinExistence type="predicted"/>
<organism evidence="4 5">
    <name type="scientific">Gordonia pseudamarae</name>
    <dbReference type="NCBI Taxonomy" id="2831662"/>
    <lineage>
        <taxon>Bacteria</taxon>
        <taxon>Bacillati</taxon>
        <taxon>Actinomycetota</taxon>
        <taxon>Actinomycetes</taxon>
        <taxon>Mycobacteriales</taxon>
        <taxon>Gordoniaceae</taxon>
        <taxon>Gordonia</taxon>
    </lineage>
</organism>
<keyword evidence="5" id="KW-1185">Reference proteome</keyword>
<feature type="domain" description="AMP-binding enzyme C-terminal" evidence="3">
    <location>
        <begin position="466"/>
        <end position="541"/>
    </location>
</feature>
<evidence type="ECO:0000259" key="3">
    <source>
        <dbReference type="Pfam" id="PF13193"/>
    </source>
</evidence>
<dbReference type="Gene3D" id="3.40.50.12780">
    <property type="entry name" value="N-terminal domain of ligase-like"/>
    <property type="match status" value="1"/>
</dbReference>
<accession>A0ABX6IND5</accession>
<dbReference type="InterPro" id="IPR000873">
    <property type="entry name" value="AMP-dep_synth/lig_dom"/>
</dbReference>
<dbReference type="PANTHER" id="PTHR43767:SF1">
    <property type="entry name" value="NONRIBOSOMAL PEPTIDE SYNTHASE PES1 (EUROFUNG)-RELATED"/>
    <property type="match status" value="1"/>
</dbReference>
<dbReference type="InterPro" id="IPR025110">
    <property type="entry name" value="AMP-bd_C"/>
</dbReference>
<dbReference type="InterPro" id="IPR020845">
    <property type="entry name" value="AMP-binding_CS"/>
</dbReference>
<evidence type="ECO:0000259" key="2">
    <source>
        <dbReference type="Pfam" id="PF00501"/>
    </source>
</evidence>
<dbReference type="Proteomes" id="UP001059836">
    <property type="component" value="Chromosome"/>
</dbReference>
<evidence type="ECO:0000313" key="4">
    <source>
        <dbReference type="EMBL" id="QHN37463.1"/>
    </source>
</evidence>
<evidence type="ECO:0000313" key="5">
    <source>
        <dbReference type="Proteomes" id="UP001059836"/>
    </source>
</evidence>
<sequence length="551" mass="58717">MYAARPWLRLFPEGTPADISVEYATALDVFDASVAAGADDPFLWYFDGVLTFGQVDAAADALASALVADGFSAGDRLAIYVQNNPAFVIGLVAAWKAGGIAVLINPMNQQRELRYMLTDSGAVVLLTLDDLYLSVAEPVIASGDTAVRTVITCSPLDFQTRDDERLFAGATRKAVPGTVDLVELIAAHDGSAPPAPAFGPQDTASLTYTSGTTGEPKGAMNTHGNLAFNAQVYRDWTGLATGEPILGVAPLFHITGLVGHIMFAMIAHTPLVLMHRFAPDVAVDAIREHRPVFTVAAITAYNALSTATGATPEDFASLRILYSGGAPISPAVGDRMEKIFGTYIHNIYGLTETNSPSHGVPFGVRAPVDEASGALSVGVPVFNTVVRVVGEDGNDVPAGEVGEFVTSGPQVVPGYWNKPDKTAESLPGGALKTGDVGFMDADGWFYIVDRKKDMINASGYKVWPREVEDVLYTHPAVREAAVIGVPDEYRGETVKAYVSLRDGVSVETAELVEFCKSQMAAYKYPRQVVIVDELPKTVTGKILRRSLRDGN</sequence>
<dbReference type="SUPFAM" id="SSF56801">
    <property type="entry name" value="Acetyl-CoA synthetase-like"/>
    <property type="match status" value="1"/>
</dbReference>
<protein>
    <submittedName>
        <fullName evidence="4">AMP-binding protein</fullName>
    </submittedName>
</protein>
<dbReference type="InterPro" id="IPR045851">
    <property type="entry name" value="AMP-bd_C_sf"/>
</dbReference>